<evidence type="ECO:0000256" key="17">
    <source>
        <dbReference type="ARBA" id="ARBA00023316"/>
    </source>
</evidence>
<dbReference type="Gene3D" id="3.30.465.10">
    <property type="match status" value="1"/>
</dbReference>
<dbReference type="Pfam" id="PF02873">
    <property type="entry name" value="MurB_C"/>
    <property type="match status" value="1"/>
</dbReference>
<dbReference type="GO" id="GO:0008360">
    <property type="term" value="P:regulation of cell shape"/>
    <property type="evidence" value="ECO:0007669"/>
    <property type="project" value="UniProtKB-KW"/>
</dbReference>
<dbReference type="EMBL" id="BSOT01000003">
    <property type="protein sequence ID" value="GLR69413.1"/>
    <property type="molecule type" value="Genomic_DNA"/>
</dbReference>
<evidence type="ECO:0000259" key="21">
    <source>
        <dbReference type="PROSITE" id="PS51387"/>
    </source>
</evidence>
<dbReference type="Gene3D" id="3.30.43.10">
    <property type="entry name" value="Uridine Diphospho-n-acetylenolpyruvylglucosamine Reductase, domain 2"/>
    <property type="match status" value="1"/>
</dbReference>
<feature type="active site" description="Proton donor" evidence="20">
    <location>
        <position position="224"/>
    </location>
</feature>
<feature type="active site" evidence="20">
    <location>
        <position position="320"/>
    </location>
</feature>
<sequence length="332" mass="36860">MHPLKSHHTFGLNASCNEITTVESLDGLLKTLNELENQSYMFIGEGSNTVFVDDYAGTIIVNHLKGISLFEDADFYHLNVASGENWHEFVVYCTERGIHGFENLALIPGTVGAAPIQNIGAYGIEVETFIHSVEFLDVATNMLGYFNKKECQFAYRDSVFKKDRQGERIILAVNFAIPKHNITVASYGPLLQLNEPTPLDIFNTVVKTRKEKLPDPQIMGNAGSFFKNPVIALHHYLRIQNDYPDIPCYPAESGNVKVPAAWLIDTLGFKGKQLGGIKCHDKQALVLVNLSQGSGRDLLTLAREIKSAVAESFDIMLDNEVRLIGRDGFVSL</sequence>
<dbReference type="GO" id="GO:0071555">
    <property type="term" value="P:cell wall organization"/>
    <property type="evidence" value="ECO:0007669"/>
    <property type="project" value="UniProtKB-KW"/>
</dbReference>
<dbReference type="GO" id="GO:0009252">
    <property type="term" value="P:peptidoglycan biosynthetic process"/>
    <property type="evidence" value="ECO:0007669"/>
    <property type="project" value="UniProtKB-UniRule"/>
</dbReference>
<name>A0AA37SZI0_9ALTE</name>
<dbReference type="GO" id="GO:0051301">
    <property type="term" value="P:cell division"/>
    <property type="evidence" value="ECO:0007669"/>
    <property type="project" value="UniProtKB-KW"/>
</dbReference>
<accession>A0AA37SZI0</accession>
<dbReference type="InterPro" id="IPR011601">
    <property type="entry name" value="MurB_C"/>
</dbReference>
<evidence type="ECO:0000256" key="11">
    <source>
        <dbReference type="ARBA" id="ARBA00022827"/>
    </source>
</evidence>
<keyword evidence="11 20" id="KW-0274">FAD</keyword>
<gene>
    <name evidence="20 22" type="primary">murB</name>
    <name evidence="22" type="ORF">GCM10007852_03210</name>
</gene>
<comment type="caution">
    <text evidence="22">The sequence shown here is derived from an EMBL/GenBank/DDBJ whole genome shotgun (WGS) entry which is preliminary data.</text>
</comment>
<evidence type="ECO:0000256" key="4">
    <source>
        <dbReference type="ARBA" id="ARBA00004752"/>
    </source>
</evidence>
<keyword evidence="10 20" id="KW-0285">Flavoprotein</keyword>
<keyword evidence="12 20" id="KW-0521">NADP</keyword>
<comment type="function">
    <text evidence="2 20">Cell wall formation.</text>
</comment>
<dbReference type="InterPro" id="IPR006094">
    <property type="entry name" value="Oxid_FAD_bind_N"/>
</dbReference>
<evidence type="ECO:0000256" key="8">
    <source>
        <dbReference type="ARBA" id="ARBA00022490"/>
    </source>
</evidence>
<evidence type="ECO:0000256" key="7">
    <source>
        <dbReference type="ARBA" id="ARBA00015188"/>
    </source>
</evidence>
<comment type="subcellular location">
    <subcellularLocation>
        <location evidence="3 20">Cytoplasm</location>
    </subcellularLocation>
</comment>
<evidence type="ECO:0000256" key="5">
    <source>
        <dbReference type="ARBA" id="ARBA00010485"/>
    </source>
</evidence>
<proteinExistence type="inferred from homology"/>
<dbReference type="Gene3D" id="3.90.78.10">
    <property type="entry name" value="UDP-N-acetylenolpyruvoylglucosamine reductase, C-terminal domain"/>
    <property type="match status" value="1"/>
</dbReference>
<dbReference type="EC" id="1.3.1.98" evidence="6 20"/>
<evidence type="ECO:0000256" key="9">
    <source>
        <dbReference type="ARBA" id="ARBA00022618"/>
    </source>
</evidence>
<keyword evidence="16 20" id="KW-0131">Cell cycle</keyword>
<reference evidence="22" key="1">
    <citation type="journal article" date="2014" name="Int. J. Syst. Evol. Microbiol.">
        <title>Complete genome sequence of Corynebacterium casei LMG S-19264T (=DSM 44701T), isolated from a smear-ripened cheese.</title>
        <authorList>
            <consortium name="US DOE Joint Genome Institute (JGI-PGF)"/>
            <person name="Walter F."/>
            <person name="Albersmeier A."/>
            <person name="Kalinowski J."/>
            <person name="Ruckert C."/>
        </authorList>
    </citation>
    <scope>NUCLEOTIDE SEQUENCE</scope>
    <source>
        <strain evidence="22">NBRC 110023</strain>
    </source>
</reference>
<evidence type="ECO:0000256" key="6">
    <source>
        <dbReference type="ARBA" id="ARBA00012518"/>
    </source>
</evidence>
<dbReference type="RefSeq" id="WP_284215743.1">
    <property type="nucleotide sequence ID" value="NZ_BSOT01000003.1"/>
</dbReference>
<feature type="active site" evidence="20">
    <location>
        <position position="156"/>
    </location>
</feature>
<dbReference type="AlphaFoldDB" id="A0AA37SZI0"/>
<keyword evidence="15 20" id="KW-0560">Oxidoreductase</keyword>
<keyword evidence="14 20" id="KW-0573">Peptidoglycan synthesis</keyword>
<evidence type="ECO:0000256" key="14">
    <source>
        <dbReference type="ARBA" id="ARBA00022984"/>
    </source>
</evidence>
<feature type="domain" description="FAD-binding PCMH-type" evidence="21">
    <location>
        <begin position="12"/>
        <end position="180"/>
    </location>
</feature>
<comment type="catalytic activity">
    <reaction evidence="19 20">
        <text>UDP-N-acetyl-alpha-D-muramate + NADP(+) = UDP-N-acetyl-3-O-(1-carboxyvinyl)-alpha-D-glucosamine + NADPH + H(+)</text>
        <dbReference type="Rhea" id="RHEA:12248"/>
        <dbReference type="ChEBI" id="CHEBI:15378"/>
        <dbReference type="ChEBI" id="CHEBI:57783"/>
        <dbReference type="ChEBI" id="CHEBI:58349"/>
        <dbReference type="ChEBI" id="CHEBI:68483"/>
        <dbReference type="ChEBI" id="CHEBI:70757"/>
        <dbReference type="EC" id="1.3.1.98"/>
    </reaction>
</comment>
<evidence type="ECO:0000313" key="23">
    <source>
        <dbReference type="Proteomes" id="UP001156601"/>
    </source>
</evidence>
<evidence type="ECO:0000256" key="20">
    <source>
        <dbReference type="HAMAP-Rule" id="MF_00037"/>
    </source>
</evidence>
<evidence type="ECO:0000256" key="3">
    <source>
        <dbReference type="ARBA" id="ARBA00004496"/>
    </source>
</evidence>
<keyword evidence="8 20" id="KW-0963">Cytoplasm</keyword>
<dbReference type="InterPro" id="IPR036318">
    <property type="entry name" value="FAD-bd_PCMH-like_sf"/>
</dbReference>
<evidence type="ECO:0000256" key="12">
    <source>
        <dbReference type="ARBA" id="ARBA00022857"/>
    </source>
</evidence>
<dbReference type="GO" id="GO:0071949">
    <property type="term" value="F:FAD binding"/>
    <property type="evidence" value="ECO:0007669"/>
    <property type="project" value="InterPro"/>
</dbReference>
<dbReference type="PANTHER" id="PTHR21071:SF4">
    <property type="entry name" value="UDP-N-ACETYLENOLPYRUVOYLGLUCOSAMINE REDUCTASE"/>
    <property type="match status" value="1"/>
</dbReference>
<dbReference type="NCBIfam" id="TIGR00179">
    <property type="entry name" value="murB"/>
    <property type="match status" value="1"/>
</dbReference>
<comment type="cofactor">
    <cofactor evidence="1 20">
        <name>FAD</name>
        <dbReference type="ChEBI" id="CHEBI:57692"/>
    </cofactor>
</comment>
<dbReference type="SUPFAM" id="SSF56176">
    <property type="entry name" value="FAD-binding/transporter-associated domain-like"/>
    <property type="match status" value="1"/>
</dbReference>
<comment type="similarity">
    <text evidence="5 20">Belongs to the MurB family.</text>
</comment>
<keyword evidence="9 20" id="KW-0132">Cell division</keyword>
<evidence type="ECO:0000256" key="2">
    <source>
        <dbReference type="ARBA" id="ARBA00003921"/>
    </source>
</evidence>
<keyword evidence="23" id="KW-1185">Reference proteome</keyword>
<dbReference type="GO" id="GO:0005829">
    <property type="term" value="C:cytosol"/>
    <property type="evidence" value="ECO:0007669"/>
    <property type="project" value="TreeGrafter"/>
</dbReference>
<organism evidence="22 23">
    <name type="scientific">Agaribacter marinus</name>
    <dbReference type="NCBI Taxonomy" id="1431249"/>
    <lineage>
        <taxon>Bacteria</taxon>
        <taxon>Pseudomonadati</taxon>
        <taxon>Pseudomonadota</taxon>
        <taxon>Gammaproteobacteria</taxon>
        <taxon>Alteromonadales</taxon>
        <taxon>Alteromonadaceae</taxon>
        <taxon>Agaribacter</taxon>
    </lineage>
</organism>
<keyword evidence="17 20" id="KW-0961">Cell wall biogenesis/degradation</keyword>
<evidence type="ECO:0000256" key="13">
    <source>
        <dbReference type="ARBA" id="ARBA00022960"/>
    </source>
</evidence>
<dbReference type="HAMAP" id="MF_00037">
    <property type="entry name" value="MurB"/>
    <property type="match status" value="1"/>
</dbReference>
<dbReference type="GO" id="GO:0008762">
    <property type="term" value="F:UDP-N-acetylmuramate dehydrogenase activity"/>
    <property type="evidence" value="ECO:0007669"/>
    <property type="project" value="UniProtKB-UniRule"/>
</dbReference>
<reference evidence="22" key="2">
    <citation type="submission" date="2023-01" db="EMBL/GenBank/DDBJ databases">
        <title>Draft genome sequence of Agaribacter marinus strain NBRC 110023.</title>
        <authorList>
            <person name="Sun Q."/>
            <person name="Mori K."/>
        </authorList>
    </citation>
    <scope>NUCLEOTIDE SEQUENCE</scope>
    <source>
        <strain evidence="22">NBRC 110023</strain>
    </source>
</reference>
<evidence type="ECO:0000256" key="1">
    <source>
        <dbReference type="ARBA" id="ARBA00001974"/>
    </source>
</evidence>
<comment type="pathway">
    <text evidence="4 20">Cell wall biogenesis; peptidoglycan biosynthesis.</text>
</comment>
<evidence type="ECO:0000256" key="19">
    <source>
        <dbReference type="ARBA" id="ARBA00048914"/>
    </source>
</evidence>
<dbReference type="InterPro" id="IPR036635">
    <property type="entry name" value="MurB_C_sf"/>
</dbReference>
<keyword evidence="13 20" id="KW-0133">Cell shape</keyword>
<evidence type="ECO:0000313" key="22">
    <source>
        <dbReference type="EMBL" id="GLR69413.1"/>
    </source>
</evidence>
<dbReference type="InterPro" id="IPR016169">
    <property type="entry name" value="FAD-bd_PCMH_sub2"/>
</dbReference>
<evidence type="ECO:0000256" key="15">
    <source>
        <dbReference type="ARBA" id="ARBA00023002"/>
    </source>
</evidence>
<evidence type="ECO:0000256" key="10">
    <source>
        <dbReference type="ARBA" id="ARBA00022630"/>
    </source>
</evidence>
<dbReference type="InterPro" id="IPR003170">
    <property type="entry name" value="MurB"/>
</dbReference>
<evidence type="ECO:0000256" key="18">
    <source>
        <dbReference type="ARBA" id="ARBA00031026"/>
    </source>
</evidence>
<dbReference type="PROSITE" id="PS51387">
    <property type="entry name" value="FAD_PCMH"/>
    <property type="match status" value="1"/>
</dbReference>
<protein>
    <recommendedName>
        <fullName evidence="7 20">UDP-N-acetylenolpyruvoylglucosamine reductase</fullName>
        <ecNumber evidence="6 20">1.3.1.98</ecNumber>
    </recommendedName>
    <alternativeName>
        <fullName evidence="18 20">UDP-N-acetylmuramate dehydrogenase</fullName>
    </alternativeName>
</protein>
<dbReference type="PANTHER" id="PTHR21071">
    <property type="entry name" value="UDP-N-ACETYLENOLPYRUVOYLGLUCOSAMINE REDUCTASE"/>
    <property type="match status" value="1"/>
</dbReference>
<dbReference type="NCBIfam" id="NF000755">
    <property type="entry name" value="PRK00046.1"/>
    <property type="match status" value="1"/>
</dbReference>
<dbReference type="Proteomes" id="UP001156601">
    <property type="component" value="Unassembled WGS sequence"/>
</dbReference>
<dbReference type="InterPro" id="IPR016166">
    <property type="entry name" value="FAD-bd_PCMH"/>
</dbReference>
<dbReference type="InterPro" id="IPR016167">
    <property type="entry name" value="FAD-bd_PCMH_sub1"/>
</dbReference>
<evidence type="ECO:0000256" key="16">
    <source>
        <dbReference type="ARBA" id="ARBA00023306"/>
    </source>
</evidence>
<dbReference type="Pfam" id="PF01565">
    <property type="entry name" value="FAD_binding_4"/>
    <property type="match status" value="1"/>
</dbReference>
<dbReference type="SUPFAM" id="SSF56194">
    <property type="entry name" value="Uridine diphospho-N-Acetylenolpyruvylglucosamine reductase, MurB, C-terminal domain"/>
    <property type="match status" value="1"/>
</dbReference>